<gene>
    <name evidence="3" type="ORF">SAMN05444007_108170</name>
</gene>
<reference evidence="3 4" key="1">
    <citation type="submission" date="2016-10" db="EMBL/GenBank/DDBJ databases">
        <authorList>
            <person name="de Groot N.N."/>
        </authorList>
    </citation>
    <scope>NUCLEOTIDE SEQUENCE [LARGE SCALE GENOMIC DNA]</scope>
    <source>
        <strain evidence="3 4">DSM 29340</strain>
    </source>
</reference>
<keyword evidence="2" id="KW-0812">Transmembrane</keyword>
<name>A0A1H7CWB8_9RHOB</name>
<keyword evidence="4" id="KW-1185">Reference proteome</keyword>
<keyword evidence="2" id="KW-1133">Transmembrane helix</keyword>
<dbReference type="OrthoDB" id="7709609at2"/>
<evidence type="ECO:0000313" key="3">
    <source>
        <dbReference type="EMBL" id="SEJ90135.1"/>
    </source>
</evidence>
<dbReference type="EMBL" id="FNYD01000008">
    <property type="protein sequence ID" value="SEJ90135.1"/>
    <property type="molecule type" value="Genomic_DNA"/>
</dbReference>
<evidence type="ECO:0000256" key="1">
    <source>
        <dbReference type="SAM" id="MobiDB-lite"/>
    </source>
</evidence>
<dbReference type="AlphaFoldDB" id="A0A1H7CWB8"/>
<dbReference type="Proteomes" id="UP000199379">
    <property type="component" value="Unassembled WGS sequence"/>
</dbReference>
<evidence type="ECO:0000313" key="4">
    <source>
        <dbReference type="Proteomes" id="UP000199379"/>
    </source>
</evidence>
<proteinExistence type="predicted"/>
<organism evidence="3 4">
    <name type="scientific">Cribrihabitans marinus</name>
    <dbReference type="NCBI Taxonomy" id="1227549"/>
    <lineage>
        <taxon>Bacteria</taxon>
        <taxon>Pseudomonadati</taxon>
        <taxon>Pseudomonadota</taxon>
        <taxon>Alphaproteobacteria</taxon>
        <taxon>Rhodobacterales</taxon>
        <taxon>Paracoccaceae</taxon>
        <taxon>Cribrihabitans</taxon>
    </lineage>
</organism>
<accession>A0A1H7CWB8</accession>
<feature type="transmembrane region" description="Helical" evidence="2">
    <location>
        <begin position="109"/>
        <end position="129"/>
    </location>
</feature>
<feature type="compositionally biased region" description="Basic and acidic residues" evidence="1">
    <location>
        <begin position="1"/>
        <end position="19"/>
    </location>
</feature>
<keyword evidence="2" id="KW-0472">Membrane</keyword>
<sequence>MKQIIDRSEFSSDHPEHMRVTGRPIDDAVTEDAIRALMERHKVEELRVAALRKAAPEAHVEDLEKIVTEEPAATEKPRRTGRRFRLRYEPKWSHILLVLALAVTLARPWLIPALVLLVLACTAIVYFTLGHDRSAELLRAGYDRLAARRPDLAARLRARGIRASAAITRLIARLPERWVGGLYLPDFEPRGDLPEKMREDPFDRLKRQLNEN</sequence>
<evidence type="ECO:0000256" key="2">
    <source>
        <dbReference type="SAM" id="Phobius"/>
    </source>
</evidence>
<feature type="region of interest" description="Disordered" evidence="1">
    <location>
        <begin position="1"/>
        <end position="20"/>
    </location>
</feature>
<dbReference type="RefSeq" id="WP_092368465.1">
    <property type="nucleotide sequence ID" value="NZ_BMGV01000008.1"/>
</dbReference>
<protein>
    <submittedName>
        <fullName evidence="3">Uncharacterized protein</fullName>
    </submittedName>
</protein>